<dbReference type="eggNOG" id="ENOG5030AI1">
    <property type="taxonomic scope" value="Bacteria"/>
</dbReference>
<proteinExistence type="predicted"/>
<evidence type="ECO:0008006" key="3">
    <source>
        <dbReference type="Google" id="ProtNLM"/>
    </source>
</evidence>
<name>D5WBJ6_PARAM</name>
<dbReference type="InterPro" id="IPR011856">
    <property type="entry name" value="tRNA_endonuc-like_dom_sf"/>
</dbReference>
<sequence>MTVYLEEFSEGNPTIFERVSLSSSDGHNERWLQERLFKHPNLIPMVEMFGHGEAFIPLCRELPLRHGSSNVFLDLLGVSPTGRLVLVECKLWRNPEARREVVAQIFEYAALLADWTYSDLEARLKQARGLTGENPIFQAVRAVDPNCDEARFVDAVNASLSRGDFLLAIAGDGIRSDLHALRRLMASQGGLLSKLALLEIKVFKDASGRALLVPNVPVQTEIVKREVLVRADGESLEKTGPAVPRDQPVLGTLERAATSNDARLQNRAFWDKFISLVKFDHPDQTTPRHGGNNWVRIELPGPIKGLVAYRTAAGEAGFMVKFLGADGRDVLRSLLDDQPALEQELGQSVRFDIGEPGEESADVVGQMLVDYVPSSDSNSQDSSQLSWLVATANSIVTALRPRLK</sequence>
<dbReference type="STRING" id="640511.BC1002_0423"/>
<reference evidence="1 2" key="2">
    <citation type="journal article" date="2012" name="J. Bacteriol.">
        <title>Genome Sequences of Burkholderia sp. Strains CCGE1002 and H160, Isolated from Legume Nodules in Mexico and Brazil.</title>
        <authorList>
            <person name="Ormeno-Orrillo E."/>
            <person name="Rogel M.A."/>
            <person name="Chueire L.M."/>
            <person name="Tiedje J.M."/>
            <person name="Martinez-Romero E."/>
            <person name="Hungria M."/>
        </authorList>
    </citation>
    <scope>NUCLEOTIDE SEQUENCE [LARGE SCALE GENOMIC DNA]</scope>
    <source>
        <strain evidence="1 2">CCGE1002</strain>
    </source>
</reference>
<dbReference type="KEGG" id="bge:BC1002_0423"/>
<reference evidence="1 2" key="1">
    <citation type="submission" date="2010-04" db="EMBL/GenBank/DDBJ databases">
        <title>Complete sequence of chromosome 1 of Burkholderia sp. CCGE1002.</title>
        <authorList>
            <consortium name="US DOE Joint Genome Institute"/>
            <person name="Lucas S."/>
            <person name="Copeland A."/>
            <person name="Lapidus A."/>
            <person name="Cheng J.-F."/>
            <person name="Bruce D."/>
            <person name="Goodwin L."/>
            <person name="Pitluck S."/>
            <person name="Chertkov O."/>
            <person name="Detter J.C."/>
            <person name="Han C."/>
            <person name="Tapia R."/>
            <person name="Land M."/>
            <person name="Hauser L."/>
            <person name="Kyrpides N."/>
            <person name="Ovchinnikova G."/>
            <person name="Martinez-Romero E."/>
            <person name="Hernandez M.A.R."/>
            <person name="Tiedje J.M."/>
            <person name="Woyke T."/>
        </authorList>
    </citation>
    <scope>NUCLEOTIDE SEQUENCE [LARGE SCALE GENOMIC DNA]</scope>
    <source>
        <strain evidence="1 2">CCGE1002</strain>
    </source>
</reference>
<protein>
    <recommendedName>
        <fullName evidence="3">DUF4268 domain-containing protein</fullName>
    </recommendedName>
</protein>
<dbReference type="GeneID" id="301091812"/>
<dbReference type="Gene3D" id="3.40.1350.10">
    <property type="match status" value="1"/>
</dbReference>
<dbReference type="GO" id="GO:0003676">
    <property type="term" value="F:nucleic acid binding"/>
    <property type="evidence" value="ECO:0007669"/>
    <property type="project" value="InterPro"/>
</dbReference>
<evidence type="ECO:0000313" key="2">
    <source>
        <dbReference type="Proteomes" id="UP000002190"/>
    </source>
</evidence>
<dbReference type="AlphaFoldDB" id="D5WBJ6"/>
<dbReference type="EMBL" id="CP002013">
    <property type="protein sequence ID" value="ADG14525.1"/>
    <property type="molecule type" value="Genomic_DNA"/>
</dbReference>
<evidence type="ECO:0000313" key="1">
    <source>
        <dbReference type="EMBL" id="ADG14525.1"/>
    </source>
</evidence>
<gene>
    <name evidence="1" type="ordered locus">BC1002_0423</name>
</gene>
<dbReference type="Proteomes" id="UP000002190">
    <property type="component" value="Chromosome 1"/>
</dbReference>
<accession>D5WBJ6</accession>
<dbReference type="RefSeq" id="WP_013088423.1">
    <property type="nucleotide sequence ID" value="NC_014117.1"/>
</dbReference>
<dbReference type="HOGENOM" id="CLU_677358_0_0_4"/>
<organism evidence="1 2">
    <name type="scientific">Paraburkholderia atlantica</name>
    <dbReference type="NCBI Taxonomy" id="2654982"/>
    <lineage>
        <taxon>Bacteria</taxon>
        <taxon>Pseudomonadati</taxon>
        <taxon>Pseudomonadota</taxon>
        <taxon>Betaproteobacteria</taxon>
        <taxon>Burkholderiales</taxon>
        <taxon>Burkholderiaceae</taxon>
        <taxon>Paraburkholderia</taxon>
    </lineage>
</organism>